<dbReference type="RefSeq" id="WP_387416837.1">
    <property type="nucleotide sequence ID" value="NZ_CP191998.1"/>
</dbReference>
<evidence type="ECO:0000313" key="2">
    <source>
        <dbReference type="EMBL" id="MFF3670618.1"/>
    </source>
</evidence>
<organism evidence="2 3">
    <name type="scientific">Microtetraspora malaysiensis</name>
    <dbReference type="NCBI Taxonomy" id="161358"/>
    <lineage>
        <taxon>Bacteria</taxon>
        <taxon>Bacillati</taxon>
        <taxon>Actinomycetota</taxon>
        <taxon>Actinomycetes</taxon>
        <taxon>Streptosporangiales</taxon>
        <taxon>Streptosporangiaceae</taxon>
        <taxon>Microtetraspora</taxon>
    </lineage>
</organism>
<evidence type="ECO:0008006" key="4">
    <source>
        <dbReference type="Google" id="ProtNLM"/>
    </source>
</evidence>
<accession>A0ABW6T3N8</accession>
<feature type="transmembrane region" description="Helical" evidence="1">
    <location>
        <begin position="25"/>
        <end position="46"/>
    </location>
</feature>
<keyword evidence="1" id="KW-1133">Transmembrane helix</keyword>
<sequence length="139" mass="14537">MTSSRTMGTTPVRTERRDGLLRRALLVDAVLTGANGVGYLALATVLDSILGVERSMQYPVGVFLAVYAVWVYFVARQERISRAAAGFVIGLNTLWAVLSVVTAAVGALGATGAGTAWIVLQGLVVGAVAAVQYVGLRRA</sequence>
<dbReference type="EMBL" id="JBIASD010000033">
    <property type="protein sequence ID" value="MFF3670618.1"/>
    <property type="molecule type" value="Genomic_DNA"/>
</dbReference>
<evidence type="ECO:0000256" key="1">
    <source>
        <dbReference type="SAM" id="Phobius"/>
    </source>
</evidence>
<comment type="caution">
    <text evidence="2">The sequence shown here is derived from an EMBL/GenBank/DDBJ whole genome shotgun (WGS) entry which is preliminary data.</text>
</comment>
<keyword evidence="1" id="KW-0812">Transmembrane</keyword>
<feature type="transmembrane region" description="Helical" evidence="1">
    <location>
        <begin position="58"/>
        <end position="75"/>
    </location>
</feature>
<dbReference type="Proteomes" id="UP001602013">
    <property type="component" value="Unassembled WGS sequence"/>
</dbReference>
<feature type="transmembrane region" description="Helical" evidence="1">
    <location>
        <begin position="87"/>
        <end position="110"/>
    </location>
</feature>
<gene>
    <name evidence="2" type="ORF">ACFYXI_34025</name>
</gene>
<keyword evidence="3" id="KW-1185">Reference proteome</keyword>
<protein>
    <recommendedName>
        <fullName evidence="4">Integral membrane protein</fullName>
    </recommendedName>
</protein>
<evidence type="ECO:0000313" key="3">
    <source>
        <dbReference type="Proteomes" id="UP001602013"/>
    </source>
</evidence>
<feature type="transmembrane region" description="Helical" evidence="1">
    <location>
        <begin position="116"/>
        <end position="136"/>
    </location>
</feature>
<reference evidence="2 3" key="1">
    <citation type="submission" date="2024-10" db="EMBL/GenBank/DDBJ databases">
        <title>The Natural Products Discovery Center: Release of the First 8490 Sequenced Strains for Exploring Actinobacteria Biosynthetic Diversity.</title>
        <authorList>
            <person name="Kalkreuter E."/>
            <person name="Kautsar S.A."/>
            <person name="Yang D."/>
            <person name="Bader C.D."/>
            <person name="Teijaro C.N."/>
            <person name="Fluegel L."/>
            <person name="Davis C.M."/>
            <person name="Simpson J.R."/>
            <person name="Lauterbach L."/>
            <person name="Steele A.D."/>
            <person name="Gui C."/>
            <person name="Meng S."/>
            <person name="Li G."/>
            <person name="Viehrig K."/>
            <person name="Ye F."/>
            <person name="Su P."/>
            <person name="Kiefer A.F."/>
            <person name="Nichols A."/>
            <person name="Cepeda A.J."/>
            <person name="Yan W."/>
            <person name="Fan B."/>
            <person name="Jiang Y."/>
            <person name="Adhikari A."/>
            <person name="Zheng C.-J."/>
            <person name="Schuster L."/>
            <person name="Cowan T.M."/>
            <person name="Smanski M.J."/>
            <person name="Chevrette M.G."/>
            <person name="De Carvalho L.P.S."/>
            <person name="Shen B."/>
        </authorList>
    </citation>
    <scope>NUCLEOTIDE SEQUENCE [LARGE SCALE GENOMIC DNA]</scope>
    <source>
        <strain evidence="2 3">NPDC002173</strain>
    </source>
</reference>
<name>A0ABW6T3N8_9ACTN</name>
<keyword evidence="1" id="KW-0472">Membrane</keyword>
<proteinExistence type="predicted"/>